<evidence type="ECO:0000256" key="1">
    <source>
        <dbReference type="SAM" id="MobiDB-lite"/>
    </source>
</evidence>
<gene>
    <name evidence="2" type="ORF">UFOVP713_47</name>
</gene>
<feature type="region of interest" description="Disordered" evidence="1">
    <location>
        <begin position="23"/>
        <end position="53"/>
    </location>
</feature>
<organism evidence="2">
    <name type="scientific">uncultured Caudovirales phage</name>
    <dbReference type="NCBI Taxonomy" id="2100421"/>
    <lineage>
        <taxon>Viruses</taxon>
        <taxon>Duplodnaviria</taxon>
        <taxon>Heunggongvirae</taxon>
        <taxon>Uroviricota</taxon>
        <taxon>Caudoviricetes</taxon>
        <taxon>Peduoviridae</taxon>
        <taxon>Maltschvirus</taxon>
        <taxon>Maltschvirus maltsch</taxon>
    </lineage>
</organism>
<protein>
    <recommendedName>
        <fullName evidence="3">rRNA biogenesis protein rrp5</fullName>
    </recommendedName>
</protein>
<dbReference type="EMBL" id="LR796676">
    <property type="protein sequence ID" value="CAB4159050.1"/>
    <property type="molecule type" value="Genomic_DNA"/>
</dbReference>
<evidence type="ECO:0008006" key="3">
    <source>
        <dbReference type="Google" id="ProtNLM"/>
    </source>
</evidence>
<evidence type="ECO:0000313" key="2">
    <source>
        <dbReference type="EMBL" id="CAB4159050.1"/>
    </source>
</evidence>
<sequence>MNITIKVEADELVQAILHLAESMKTNQPAESAEKPKAKRAKAPVEEPAVEAPAPAPTVVTLEAVRARLGELSSDGKKEEIKGLFAKFGVAKLTELEPEKFGELLAAAEAL</sequence>
<name>A0A6J5NH16_9CAUD</name>
<proteinExistence type="predicted"/>
<accession>A0A6J5NH16</accession>
<reference evidence="2" key="1">
    <citation type="submission" date="2020-04" db="EMBL/GenBank/DDBJ databases">
        <authorList>
            <person name="Chiriac C."/>
            <person name="Salcher M."/>
            <person name="Ghai R."/>
            <person name="Kavagutti S V."/>
        </authorList>
    </citation>
    <scope>NUCLEOTIDE SEQUENCE</scope>
</reference>